<dbReference type="AlphaFoldDB" id="A0AAV1JLW1"/>
<evidence type="ECO:0000313" key="3">
    <source>
        <dbReference type="Proteomes" id="UP001497472"/>
    </source>
</evidence>
<name>A0AAV1JLW1_9NEOP</name>
<protein>
    <recommendedName>
        <fullName evidence="1">Tectonic-1-3 N-terminal domain-containing protein</fullName>
    </recommendedName>
</protein>
<dbReference type="PANTHER" id="PTHR14611">
    <property type="entry name" value="TECTONIC FAMILY MEMBER"/>
    <property type="match status" value="1"/>
</dbReference>
<keyword evidence="3" id="KW-1185">Reference proteome</keyword>
<proteinExistence type="predicted"/>
<evidence type="ECO:0000259" key="1">
    <source>
        <dbReference type="Pfam" id="PF25752"/>
    </source>
</evidence>
<evidence type="ECO:0000313" key="2">
    <source>
        <dbReference type="EMBL" id="CAK1549903.1"/>
    </source>
</evidence>
<dbReference type="Pfam" id="PF25752">
    <property type="entry name" value="DUF1619_N"/>
    <property type="match status" value="1"/>
</dbReference>
<sequence length="316" mass="36987">MDFIQEHNEINSTYVNRRLTRDSRDLINKFVEKPHALFYRNERRGLTKTMPVLYNNLTLDITTEPSSTILDWVYDDNLTTTEDMLFGTEMFVTSEFENVTDITLFDKKSTTEKPKLIPKKSTKDLKCDCNILYKTCDINCCCDTDCSDAEKSLFIHNCRNQVCQGPDNKILRSCYSHSECENKITPHFLENLFCISKSNLPDRRLTDIQFDEAAIYRHPRWHIGERQQALYEFKNNVYKYNDPIWLINNKSIYYADIPVPISNHYCSGRKPIKFLVNENINCIVRLNDLHMFQVLKTIEGNVLSPVGTFNTTIKQV</sequence>
<gene>
    <name evidence="2" type="ORF">LNINA_LOCUS9166</name>
</gene>
<dbReference type="PANTHER" id="PTHR14611:SF2">
    <property type="entry name" value="TECTONIC"/>
    <property type="match status" value="1"/>
</dbReference>
<organism evidence="2 3">
    <name type="scientific">Leptosia nina</name>
    <dbReference type="NCBI Taxonomy" id="320188"/>
    <lineage>
        <taxon>Eukaryota</taxon>
        <taxon>Metazoa</taxon>
        <taxon>Ecdysozoa</taxon>
        <taxon>Arthropoda</taxon>
        <taxon>Hexapoda</taxon>
        <taxon>Insecta</taxon>
        <taxon>Pterygota</taxon>
        <taxon>Neoptera</taxon>
        <taxon>Endopterygota</taxon>
        <taxon>Lepidoptera</taxon>
        <taxon>Glossata</taxon>
        <taxon>Ditrysia</taxon>
        <taxon>Papilionoidea</taxon>
        <taxon>Pieridae</taxon>
        <taxon>Pierinae</taxon>
        <taxon>Leptosia</taxon>
    </lineage>
</organism>
<feature type="domain" description="Tectonic-1-3 N-terminal" evidence="1">
    <location>
        <begin position="126"/>
        <end position="199"/>
    </location>
</feature>
<dbReference type="GO" id="GO:0060271">
    <property type="term" value="P:cilium assembly"/>
    <property type="evidence" value="ECO:0007669"/>
    <property type="project" value="TreeGrafter"/>
</dbReference>
<dbReference type="Proteomes" id="UP001497472">
    <property type="component" value="Unassembled WGS sequence"/>
</dbReference>
<dbReference type="EMBL" id="CAVLEF010000040">
    <property type="protein sequence ID" value="CAK1549903.1"/>
    <property type="molecule type" value="Genomic_DNA"/>
</dbReference>
<reference evidence="2 3" key="1">
    <citation type="submission" date="2023-11" db="EMBL/GenBank/DDBJ databases">
        <authorList>
            <person name="Okamura Y."/>
        </authorList>
    </citation>
    <scope>NUCLEOTIDE SEQUENCE [LARGE SCALE GENOMIC DNA]</scope>
</reference>
<dbReference type="InterPro" id="IPR040354">
    <property type="entry name" value="TCTN1-3"/>
</dbReference>
<dbReference type="InterPro" id="IPR057724">
    <property type="entry name" value="TCTN1-3_N"/>
</dbReference>
<accession>A0AAV1JLW1</accession>
<comment type="caution">
    <text evidence="2">The sequence shown here is derived from an EMBL/GenBank/DDBJ whole genome shotgun (WGS) entry which is preliminary data.</text>
</comment>